<proteinExistence type="predicted"/>
<organism evidence="1 2">
    <name type="scientific">Frigidibacter mobilis</name>
    <dbReference type="NCBI Taxonomy" id="1335048"/>
    <lineage>
        <taxon>Bacteria</taxon>
        <taxon>Pseudomonadati</taxon>
        <taxon>Pseudomonadota</taxon>
        <taxon>Alphaproteobacteria</taxon>
        <taxon>Rhodobacterales</taxon>
        <taxon>Paracoccaceae</taxon>
        <taxon>Frigidibacter</taxon>
    </lineage>
</organism>
<evidence type="ECO:0008006" key="3">
    <source>
        <dbReference type="Google" id="ProtNLM"/>
    </source>
</evidence>
<dbReference type="OrthoDB" id="9800567at2"/>
<dbReference type="Proteomes" id="UP000076128">
    <property type="component" value="Chromosome"/>
</dbReference>
<dbReference type="STRING" id="1335048.AKL17_2481"/>
<dbReference type="Pfam" id="PF10706">
    <property type="entry name" value="Aminoglyc_resit"/>
    <property type="match status" value="1"/>
</dbReference>
<keyword evidence="2" id="KW-1185">Reference proteome</keyword>
<dbReference type="EMBL" id="CP012661">
    <property type="protein sequence ID" value="AMY69726.1"/>
    <property type="molecule type" value="Genomic_DNA"/>
</dbReference>
<accession>A0A159Z3S5</accession>
<dbReference type="Gene3D" id="3.30.460.40">
    <property type="match status" value="1"/>
</dbReference>
<evidence type="ECO:0000313" key="1">
    <source>
        <dbReference type="EMBL" id="AMY69726.1"/>
    </source>
</evidence>
<protein>
    <recommendedName>
        <fullName evidence="3">Amino acid transporter</fullName>
    </recommendedName>
</protein>
<dbReference type="PATRIC" id="fig|1335048.3.peg.2587"/>
<dbReference type="KEGG" id="daa:AKL17_2481"/>
<dbReference type="AlphaFoldDB" id="A0A159Z3S5"/>
<name>A0A159Z3S5_9RHOB</name>
<gene>
    <name evidence="1" type="ORF">AKL17_2481</name>
</gene>
<evidence type="ECO:0000313" key="2">
    <source>
        <dbReference type="Proteomes" id="UP000076128"/>
    </source>
</evidence>
<reference evidence="1 2" key="1">
    <citation type="submission" date="2015-09" db="EMBL/GenBank/DDBJ databases">
        <title>Complete genome sequence of Defluviimonas alba cai42t isolated from an oilfield in Xinjiang.</title>
        <authorList>
            <person name="Geng S."/>
            <person name="Pan X."/>
            <person name="Wu X."/>
        </authorList>
    </citation>
    <scope>NUCLEOTIDE SEQUENCE [LARGE SCALE GENOMIC DNA]</scope>
    <source>
        <strain evidence="2">cai42</strain>
    </source>
</reference>
<sequence>MQPPPDDAWEPWSPNELFARLGGSDTNWYVVGGWALDLWHGKPTRAHEDLEFSVPASQAQRYRGILSGLEFFTVKDGRFDYLPPGETLPIDVWQLWGADIGAGRWRVDMMVDRGSPDVWVYKRDPSFTQPRAKAIRTTAGGIRYLAPHIVLLFKARHAREKDHGDFRNALPRLNSSEKSSLCRWLEVLHPGHSWIQALRSG</sequence>
<dbReference type="RefSeq" id="WP_084739639.1">
    <property type="nucleotide sequence ID" value="NZ_CP012661.1"/>
</dbReference>
<dbReference type="InterPro" id="IPR019646">
    <property type="entry name" value="Aminoglyc_AdlTrfase"/>
</dbReference>